<dbReference type="EMBL" id="IACK01172950">
    <property type="protein sequence ID" value="LAA94568.1"/>
    <property type="molecule type" value="Transcribed_RNA"/>
</dbReference>
<dbReference type="AlphaFoldDB" id="A0A2D4JDL7"/>
<name>A0A2D4JDL7_MICLE</name>
<proteinExistence type="predicted"/>
<reference evidence="1" key="2">
    <citation type="submission" date="2017-11" db="EMBL/GenBank/DDBJ databases">
        <title>Coralsnake Venomics: Analyses of Venom Gland Transcriptomes and Proteomes of Six Brazilian Taxa.</title>
        <authorList>
            <person name="Aird S.D."/>
            <person name="Jorge da Silva N."/>
            <person name="Qiu L."/>
            <person name="Villar-Briones A."/>
            <person name="Aparecida-Saddi V."/>
            <person name="Campos-Telles M.P."/>
            <person name="Grau M."/>
            <person name="Mikheyev A.S."/>
        </authorList>
    </citation>
    <scope>NUCLEOTIDE SEQUENCE</scope>
    <source>
        <tissue evidence="1">Venom_gland</tissue>
    </source>
</reference>
<organism evidence="1">
    <name type="scientific">Micrurus lemniscatus lemniscatus</name>
    <dbReference type="NCBI Taxonomy" id="129467"/>
    <lineage>
        <taxon>Eukaryota</taxon>
        <taxon>Metazoa</taxon>
        <taxon>Chordata</taxon>
        <taxon>Craniata</taxon>
        <taxon>Vertebrata</taxon>
        <taxon>Euteleostomi</taxon>
        <taxon>Lepidosauria</taxon>
        <taxon>Squamata</taxon>
        <taxon>Bifurcata</taxon>
        <taxon>Unidentata</taxon>
        <taxon>Episquamata</taxon>
        <taxon>Toxicofera</taxon>
        <taxon>Serpentes</taxon>
        <taxon>Colubroidea</taxon>
        <taxon>Elapidae</taxon>
        <taxon>Elapinae</taxon>
        <taxon>Micrurus</taxon>
    </lineage>
</organism>
<protein>
    <submittedName>
        <fullName evidence="1">Uncharacterized protein</fullName>
    </submittedName>
</protein>
<sequence>MFHVSLWHFFKRGRLFSLEKVCAPFSSSYNRVSYVVALQINTDTLTFIVKRLPTSHYRQLMEKQTLTKAYGDGLFLYKLTRRQCWVDFTKPDTAVISQYRKFGKGIAAVLNNI</sequence>
<evidence type="ECO:0000313" key="1">
    <source>
        <dbReference type="EMBL" id="LAA94568.1"/>
    </source>
</evidence>
<accession>A0A2D4JDL7</accession>
<reference evidence="1" key="1">
    <citation type="submission" date="2017-07" db="EMBL/GenBank/DDBJ databases">
        <authorList>
            <person name="Mikheyev A."/>
            <person name="Grau M."/>
        </authorList>
    </citation>
    <scope>NUCLEOTIDE SEQUENCE</scope>
    <source>
        <tissue evidence="1">Venom_gland</tissue>
    </source>
</reference>